<dbReference type="AlphaFoldDB" id="A0A430AWT0"/>
<feature type="transmembrane region" description="Helical" evidence="1">
    <location>
        <begin position="46"/>
        <end position="65"/>
    </location>
</feature>
<name>A0A430AWT0_9ENTE</name>
<protein>
    <submittedName>
        <fullName evidence="2">Uncharacterized protein</fullName>
    </submittedName>
</protein>
<evidence type="ECO:0000313" key="2">
    <source>
        <dbReference type="EMBL" id="RSU12514.1"/>
    </source>
</evidence>
<gene>
    <name evidence="2" type="ORF">CBF27_05945</name>
</gene>
<keyword evidence="1" id="KW-0472">Membrane</keyword>
<evidence type="ECO:0000256" key="1">
    <source>
        <dbReference type="SAM" id="Phobius"/>
    </source>
</evidence>
<dbReference type="RefSeq" id="WP_126813382.1">
    <property type="nucleotide sequence ID" value="NZ_NGKC01000005.1"/>
</dbReference>
<keyword evidence="3" id="KW-1185">Reference proteome</keyword>
<evidence type="ECO:0000313" key="3">
    <source>
        <dbReference type="Proteomes" id="UP000286773"/>
    </source>
</evidence>
<dbReference type="EMBL" id="NGKC01000005">
    <property type="protein sequence ID" value="RSU12514.1"/>
    <property type="molecule type" value="Genomic_DNA"/>
</dbReference>
<feature type="transmembrane region" description="Helical" evidence="1">
    <location>
        <begin position="7"/>
        <end position="26"/>
    </location>
</feature>
<feature type="transmembrane region" description="Helical" evidence="1">
    <location>
        <begin position="72"/>
        <end position="98"/>
    </location>
</feature>
<organism evidence="2 3">
    <name type="scientific">Vagococcus acidifermentans</name>
    <dbReference type="NCBI Taxonomy" id="564710"/>
    <lineage>
        <taxon>Bacteria</taxon>
        <taxon>Bacillati</taxon>
        <taxon>Bacillota</taxon>
        <taxon>Bacilli</taxon>
        <taxon>Lactobacillales</taxon>
        <taxon>Enterococcaceae</taxon>
        <taxon>Vagococcus</taxon>
    </lineage>
</organism>
<reference evidence="2 3" key="1">
    <citation type="submission" date="2017-05" db="EMBL/GenBank/DDBJ databases">
        <title>Vagococcus spp. assemblies.</title>
        <authorList>
            <person name="Gulvik C.A."/>
        </authorList>
    </citation>
    <scope>NUCLEOTIDE SEQUENCE [LARGE SCALE GENOMIC DNA]</scope>
    <source>
        <strain evidence="2 3">LMG 24798</strain>
    </source>
</reference>
<proteinExistence type="predicted"/>
<keyword evidence="1" id="KW-1133">Transmembrane helix</keyword>
<dbReference type="OrthoDB" id="9971105at2"/>
<accession>A0A430AWT0</accession>
<sequence length="102" mass="11437">MKSKYINVLPLVIFILAIICTAPMFYILSPLSVQSVDAFLKYYSPALYLFFTGNILAIILSAVLLKKFKLKALLVPLIFSSVVLLCYLGLYIFGWIIFGHGP</sequence>
<dbReference type="Proteomes" id="UP000286773">
    <property type="component" value="Unassembled WGS sequence"/>
</dbReference>
<keyword evidence="1" id="KW-0812">Transmembrane</keyword>
<comment type="caution">
    <text evidence="2">The sequence shown here is derived from an EMBL/GenBank/DDBJ whole genome shotgun (WGS) entry which is preliminary data.</text>
</comment>